<accession>A0A0C3F5X7</accession>
<evidence type="ECO:0000313" key="2">
    <source>
        <dbReference type="Proteomes" id="UP000054166"/>
    </source>
</evidence>
<dbReference type="EMBL" id="KN833048">
    <property type="protein sequence ID" value="KIM75291.1"/>
    <property type="molecule type" value="Genomic_DNA"/>
</dbReference>
<name>A0A0C3F5X7_PILCF</name>
<evidence type="ECO:0000313" key="1">
    <source>
        <dbReference type="EMBL" id="KIM75291.1"/>
    </source>
</evidence>
<protein>
    <submittedName>
        <fullName evidence="1">Uncharacterized protein</fullName>
    </submittedName>
</protein>
<organism evidence="1 2">
    <name type="scientific">Piloderma croceum (strain F 1598)</name>
    <dbReference type="NCBI Taxonomy" id="765440"/>
    <lineage>
        <taxon>Eukaryota</taxon>
        <taxon>Fungi</taxon>
        <taxon>Dikarya</taxon>
        <taxon>Basidiomycota</taxon>
        <taxon>Agaricomycotina</taxon>
        <taxon>Agaricomycetes</taxon>
        <taxon>Agaricomycetidae</taxon>
        <taxon>Atheliales</taxon>
        <taxon>Atheliaceae</taxon>
        <taxon>Piloderma</taxon>
    </lineage>
</organism>
<gene>
    <name evidence="1" type="ORF">PILCRDRAFT_827391</name>
</gene>
<sequence>MKFPTTRRRWCGNCGVWKDAPIPYSPRPSSGQVIRQIDNGDFADVGAGQMLVLLNDACG</sequence>
<reference evidence="2" key="2">
    <citation type="submission" date="2015-01" db="EMBL/GenBank/DDBJ databases">
        <title>Evolutionary Origins and Diversification of the Mycorrhizal Mutualists.</title>
        <authorList>
            <consortium name="DOE Joint Genome Institute"/>
            <consortium name="Mycorrhizal Genomics Consortium"/>
            <person name="Kohler A."/>
            <person name="Kuo A."/>
            <person name="Nagy L.G."/>
            <person name="Floudas D."/>
            <person name="Copeland A."/>
            <person name="Barry K.W."/>
            <person name="Cichocki N."/>
            <person name="Veneault-Fourrey C."/>
            <person name="LaButti K."/>
            <person name="Lindquist E.A."/>
            <person name="Lipzen A."/>
            <person name="Lundell T."/>
            <person name="Morin E."/>
            <person name="Murat C."/>
            <person name="Riley R."/>
            <person name="Ohm R."/>
            <person name="Sun H."/>
            <person name="Tunlid A."/>
            <person name="Henrissat B."/>
            <person name="Grigoriev I.V."/>
            <person name="Hibbett D.S."/>
            <person name="Martin F."/>
        </authorList>
    </citation>
    <scope>NUCLEOTIDE SEQUENCE [LARGE SCALE GENOMIC DNA]</scope>
    <source>
        <strain evidence="2">F 1598</strain>
    </source>
</reference>
<keyword evidence="2" id="KW-1185">Reference proteome</keyword>
<dbReference type="Proteomes" id="UP000054166">
    <property type="component" value="Unassembled WGS sequence"/>
</dbReference>
<reference evidence="1 2" key="1">
    <citation type="submission" date="2014-04" db="EMBL/GenBank/DDBJ databases">
        <authorList>
            <consortium name="DOE Joint Genome Institute"/>
            <person name="Kuo A."/>
            <person name="Tarkka M."/>
            <person name="Buscot F."/>
            <person name="Kohler A."/>
            <person name="Nagy L.G."/>
            <person name="Floudas D."/>
            <person name="Copeland A."/>
            <person name="Barry K.W."/>
            <person name="Cichocki N."/>
            <person name="Veneault-Fourrey C."/>
            <person name="LaButti K."/>
            <person name="Lindquist E.A."/>
            <person name="Lipzen A."/>
            <person name="Lundell T."/>
            <person name="Morin E."/>
            <person name="Murat C."/>
            <person name="Sun H."/>
            <person name="Tunlid A."/>
            <person name="Henrissat B."/>
            <person name="Grigoriev I.V."/>
            <person name="Hibbett D.S."/>
            <person name="Martin F."/>
            <person name="Nordberg H.P."/>
            <person name="Cantor M.N."/>
            <person name="Hua S.X."/>
        </authorList>
    </citation>
    <scope>NUCLEOTIDE SEQUENCE [LARGE SCALE GENOMIC DNA]</scope>
    <source>
        <strain evidence="1 2">F 1598</strain>
    </source>
</reference>
<dbReference type="HOGENOM" id="CLU_2961670_0_0_1"/>
<dbReference type="AlphaFoldDB" id="A0A0C3F5X7"/>
<dbReference type="InParanoid" id="A0A0C3F5X7"/>
<proteinExistence type="predicted"/>